<sequence length="148" mass="16404">MLKRRYESRGESWDESGPSISEHCSLSTEPSVHIRQEYWDKYQSPTASLSSFDYEVQLPSPDYQKIGRPFGSSFTAITFVSVGNYGTTVAICKQSQCSGVGSMPTALLHALRSAYVVRSAIVSYLRAVHAFEARRSMRFAAATALGYD</sequence>
<evidence type="ECO:0000313" key="3">
    <source>
        <dbReference type="Proteomes" id="UP000230423"/>
    </source>
</evidence>
<evidence type="ECO:0000313" key="2">
    <source>
        <dbReference type="EMBL" id="PIO53963.1"/>
    </source>
</evidence>
<keyword evidence="3" id="KW-1185">Reference proteome</keyword>
<feature type="region of interest" description="Disordered" evidence="1">
    <location>
        <begin position="1"/>
        <end position="25"/>
    </location>
</feature>
<organism evidence="2 3">
    <name type="scientific">Teladorsagia circumcincta</name>
    <name type="common">Brown stomach worm</name>
    <name type="synonym">Ostertagia circumcincta</name>
    <dbReference type="NCBI Taxonomy" id="45464"/>
    <lineage>
        <taxon>Eukaryota</taxon>
        <taxon>Metazoa</taxon>
        <taxon>Ecdysozoa</taxon>
        <taxon>Nematoda</taxon>
        <taxon>Chromadorea</taxon>
        <taxon>Rhabditida</taxon>
        <taxon>Rhabditina</taxon>
        <taxon>Rhabditomorpha</taxon>
        <taxon>Strongyloidea</taxon>
        <taxon>Trichostrongylidae</taxon>
        <taxon>Teladorsagia</taxon>
    </lineage>
</organism>
<dbReference type="Proteomes" id="UP000230423">
    <property type="component" value="Unassembled WGS sequence"/>
</dbReference>
<proteinExistence type="predicted"/>
<feature type="compositionally biased region" description="Basic and acidic residues" evidence="1">
    <location>
        <begin position="1"/>
        <end position="12"/>
    </location>
</feature>
<gene>
    <name evidence="2" type="ORF">TELCIR_24685</name>
</gene>
<dbReference type="EMBL" id="KZ403682">
    <property type="protein sequence ID" value="PIO53963.1"/>
    <property type="molecule type" value="Genomic_DNA"/>
</dbReference>
<evidence type="ECO:0000256" key="1">
    <source>
        <dbReference type="SAM" id="MobiDB-lite"/>
    </source>
</evidence>
<protein>
    <submittedName>
        <fullName evidence="2">Uncharacterized protein</fullName>
    </submittedName>
</protein>
<name>A0A2G9T7N3_TELCI</name>
<accession>A0A2G9T7N3</accession>
<reference evidence="2 3" key="1">
    <citation type="submission" date="2015-09" db="EMBL/GenBank/DDBJ databases">
        <title>Draft genome of the parasitic nematode Teladorsagia circumcincta isolate WARC Sus (inbred).</title>
        <authorList>
            <person name="Mitreva M."/>
        </authorList>
    </citation>
    <scope>NUCLEOTIDE SEQUENCE [LARGE SCALE GENOMIC DNA]</scope>
    <source>
        <strain evidence="2 3">S</strain>
    </source>
</reference>
<dbReference type="AlphaFoldDB" id="A0A2G9T7N3"/>